<reference evidence="3" key="1">
    <citation type="submission" date="2025-08" db="UniProtKB">
        <authorList>
            <consortium name="Ensembl"/>
        </authorList>
    </citation>
    <scope>IDENTIFICATION</scope>
</reference>
<feature type="region of interest" description="Disordered" evidence="1">
    <location>
        <begin position="235"/>
        <end position="340"/>
    </location>
</feature>
<feature type="compositionally biased region" description="Basic and acidic residues" evidence="1">
    <location>
        <begin position="235"/>
        <end position="244"/>
    </location>
</feature>
<organism evidence="3 4">
    <name type="scientific">Monopterus albus</name>
    <name type="common">Swamp eel</name>
    <dbReference type="NCBI Taxonomy" id="43700"/>
    <lineage>
        <taxon>Eukaryota</taxon>
        <taxon>Metazoa</taxon>
        <taxon>Chordata</taxon>
        <taxon>Craniata</taxon>
        <taxon>Vertebrata</taxon>
        <taxon>Euteleostomi</taxon>
        <taxon>Actinopterygii</taxon>
        <taxon>Neopterygii</taxon>
        <taxon>Teleostei</taxon>
        <taxon>Neoteleostei</taxon>
        <taxon>Acanthomorphata</taxon>
        <taxon>Anabantaria</taxon>
        <taxon>Synbranchiformes</taxon>
        <taxon>Synbranchidae</taxon>
        <taxon>Monopterus</taxon>
    </lineage>
</organism>
<keyword evidence="4" id="KW-1185">Reference proteome</keyword>
<dbReference type="OrthoDB" id="333176at2759"/>
<proteinExistence type="predicted"/>
<dbReference type="Pfam" id="PF09747">
    <property type="entry name" value="CCD97-like_C"/>
    <property type="match status" value="1"/>
</dbReference>
<dbReference type="AlphaFoldDB" id="A0A3Q3K8I0"/>
<dbReference type="PANTHER" id="PTHR31840">
    <property type="entry name" value="COILED-COIL DOMAIN-CONTAINING PROTEIN 97"/>
    <property type="match status" value="1"/>
</dbReference>
<protein>
    <recommendedName>
        <fullName evidence="2">CCD97-like C-terminal domain-containing protein</fullName>
    </recommendedName>
</protein>
<dbReference type="Proteomes" id="UP000261600">
    <property type="component" value="Unplaced"/>
</dbReference>
<dbReference type="KEGG" id="malb:109958851"/>
<evidence type="ECO:0000313" key="3">
    <source>
        <dbReference type="Ensembl" id="ENSMALP00000024877.1"/>
    </source>
</evidence>
<feature type="compositionally biased region" description="Basic and acidic residues" evidence="1">
    <location>
        <begin position="261"/>
        <end position="277"/>
    </location>
</feature>
<dbReference type="STRING" id="43700.ENSMALP00000024877"/>
<name>A0A3Q3K8I0_MONAL</name>
<feature type="compositionally biased region" description="Acidic residues" evidence="1">
    <location>
        <begin position="245"/>
        <end position="255"/>
    </location>
</feature>
<feature type="compositionally biased region" description="Acidic residues" evidence="1">
    <location>
        <begin position="297"/>
        <end position="306"/>
    </location>
</feature>
<evidence type="ECO:0000259" key="2">
    <source>
        <dbReference type="Pfam" id="PF09747"/>
    </source>
</evidence>
<dbReference type="PANTHER" id="PTHR31840:SF1">
    <property type="entry name" value="COILED-COIL DOMAIN-CONTAINING PROTEIN 97"/>
    <property type="match status" value="1"/>
</dbReference>
<accession>A0A3Q3K8I0</accession>
<dbReference type="GeneID" id="109958851"/>
<feature type="compositionally biased region" description="Acidic residues" evidence="1">
    <location>
        <begin position="318"/>
        <end position="340"/>
    </location>
</feature>
<feature type="domain" description="CCD97-like C-terminal" evidence="2">
    <location>
        <begin position="150"/>
        <end position="322"/>
    </location>
</feature>
<dbReference type="Ensembl" id="ENSMALT00000025346.1">
    <property type="protein sequence ID" value="ENSMALP00000024877.1"/>
    <property type="gene ID" value="ENSMALG00000017320.1"/>
</dbReference>
<evidence type="ECO:0000256" key="1">
    <source>
        <dbReference type="SAM" id="MobiDB-lite"/>
    </source>
</evidence>
<reference evidence="3" key="2">
    <citation type="submission" date="2025-09" db="UniProtKB">
        <authorList>
            <consortium name="Ensembl"/>
        </authorList>
    </citation>
    <scope>IDENTIFICATION</scope>
</reference>
<dbReference type="InterPro" id="IPR040233">
    <property type="entry name" value="CCD97-like_C"/>
</dbReference>
<evidence type="ECO:0000313" key="4">
    <source>
        <dbReference type="Proteomes" id="UP000261600"/>
    </source>
</evidence>
<sequence length="340" mass="39467">MIMWGEIEPYVKPQPSPHENEDKNKIPEEPVRCECYRPAAVEQPHQDTQYVSQAESSCVNAMIEAIATSGSLVKSQQIGEAELTPNERREELLHQYRSRPLVFLERYHACLKPQHLSAFAHVSSDPRAQHYSKVVQRRATGCTNRTRIRNQRYAALRALQKEGQYFSEEEMRMREPLLYEQYIGQYLTDEEVLERSQEAMLDGSQGGAGAPAGATGGLAHLLLNSYQERLIQTRLQEEQEREECAQEEEEEEDNDNGVQQKDWEPTAEEKTLLREEFISQMHQSFLDGKDKDFNYSEVDENPDYDNLDIVSRDAEDKYFDEDDEEEDDDVEKDEEENMTE</sequence>
<dbReference type="InterPro" id="IPR018613">
    <property type="entry name" value="Ccdc97-like"/>
</dbReference>
<dbReference type="RefSeq" id="XP_020453447.1">
    <property type="nucleotide sequence ID" value="XM_020597791.1"/>
</dbReference>
<dbReference type="CTD" id="90324"/>